<reference evidence="2 3" key="1">
    <citation type="submission" date="2024-10" db="EMBL/GenBank/DDBJ databases">
        <title>The Natural Products Discovery Center: Release of the First 8490 Sequenced Strains for Exploring Actinobacteria Biosynthetic Diversity.</title>
        <authorList>
            <person name="Kalkreuter E."/>
            <person name="Kautsar S.A."/>
            <person name="Yang D."/>
            <person name="Bader C.D."/>
            <person name="Teijaro C.N."/>
            <person name="Fluegel L."/>
            <person name="Davis C.M."/>
            <person name="Simpson J.R."/>
            <person name="Lauterbach L."/>
            <person name="Steele A.D."/>
            <person name="Gui C."/>
            <person name="Meng S."/>
            <person name="Li G."/>
            <person name="Viehrig K."/>
            <person name="Ye F."/>
            <person name="Su P."/>
            <person name="Kiefer A.F."/>
            <person name="Nichols A."/>
            <person name="Cepeda A.J."/>
            <person name="Yan W."/>
            <person name="Fan B."/>
            <person name="Jiang Y."/>
            <person name="Adhikari A."/>
            <person name="Zheng C.-J."/>
            <person name="Schuster L."/>
            <person name="Cowan T.M."/>
            <person name="Smanski M.J."/>
            <person name="Chevrette M.G."/>
            <person name="De Carvalho L.P.S."/>
            <person name="Shen B."/>
        </authorList>
    </citation>
    <scope>NUCLEOTIDE SEQUENCE [LARGE SCALE GENOMIC DNA]</scope>
    <source>
        <strain evidence="2 3">NPDC000087</strain>
    </source>
</reference>
<evidence type="ECO:0000313" key="2">
    <source>
        <dbReference type="EMBL" id="MFF5294377.1"/>
    </source>
</evidence>
<dbReference type="Proteomes" id="UP001602245">
    <property type="component" value="Unassembled WGS sequence"/>
</dbReference>
<organism evidence="2 3">
    <name type="scientific">Paractinoplanes globisporus</name>
    <dbReference type="NCBI Taxonomy" id="113565"/>
    <lineage>
        <taxon>Bacteria</taxon>
        <taxon>Bacillati</taxon>
        <taxon>Actinomycetota</taxon>
        <taxon>Actinomycetes</taxon>
        <taxon>Micromonosporales</taxon>
        <taxon>Micromonosporaceae</taxon>
        <taxon>Paractinoplanes</taxon>
    </lineage>
</organism>
<name>A0ABW6WQC8_9ACTN</name>
<dbReference type="EMBL" id="JBIAZU010000006">
    <property type="protein sequence ID" value="MFF5294377.1"/>
    <property type="molecule type" value="Genomic_DNA"/>
</dbReference>
<keyword evidence="1" id="KW-1133">Transmembrane helix</keyword>
<feature type="transmembrane region" description="Helical" evidence="1">
    <location>
        <begin position="12"/>
        <end position="30"/>
    </location>
</feature>
<keyword evidence="1" id="KW-0812">Transmembrane</keyword>
<protein>
    <recommendedName>
        <fullName evidence="4">DUF4352 domain-containing protein</fullName>
    </recommendedName>
</protein>
<gene>
    <name evidence="2" type="ORF">ACFY35_33485</name>
</gene>
<dbReference type="RefSeq" id="WP_020514816.1">
    <property type="nucleotide sequence ID" value="NZ_JBIAZU010000006.1"/>
</dbReference>
<keyword evidence="1" id="KW-0472">Membrane</keyword>
<evidence type="ECO:0000256" key="1">
    <source>
        <dbReference type="SAM" id="Phobius"/>
    </source>
</evidence>
<evidence type="ECO:0008006" key="4">
    <source>
        <dbReference type="Google" id="ProtNLM"/>
    </source>
</evidence>
<proteinExistence type="predicted"/>
<accession>A0ABW6WQC8</accession>
<comment type="caution">
    <text evidence="2">The sequence shown here is derived from an EMBL/GenBank/DDBJ whole genome shotgun (WGS) entry which is preliminary data.</text>
</comment>
<sequence length="250" mass="25944">MNGGGRLQAGHWLLIGFAVLLVAGGVAVVVRRGNAGPLFTPPSAAAPSASPSVSHTPPASCAPQITSTWADARLFRYGFVYRNRCDEVVLGLRFRVAAVDKTGDEVTDEDSIAAGGVLFPGKELAVAGELRLPPGAPVAALKIQVIDYATQPRADFSRWAWASVTSSVRGQTVTGQVHAEPPSAPLCLAGFTLIIRNKGSRIVYAATQPRTPTFVIPALPTADLAHTVIYAPQVPPTGQAPGAGKTCDGS</sequence>
<keyword evidence="3" id="KW-1185">Reference proteome</keyword>
<evidence type="ECO:0000313" key="3">
    <source>
        <dbReference type="Proteomes" id="UP001602245"/>
    </source>
</evidence>